<dbReference type="Proteomes" id="UP000185479">
    <property type="component" value="Chromosome"/>
</dbReference>
<dbReference type="OrthoDB" id="4552733at2"/>
<evidence type="ECO:0000313" key="3">
    <source>
        <dbReference type="EMBL" id="GEB98771.1"/>
    </source>
</evidence>
<evidence type="ECO:0000313" key="4">
    <source>
        <dbReference type="Proteomes" id="UP000185479"/>
    </source>
</evidence>
<dbReference type="AlphaFoldDB" id="A0A1L7CIW9"/>
<keyword evidence="4" id="KW-1185">Reference proteome</keyword>
<feature type="region of interest" description="Disordered" evidence="1">
    <location>
        <begin position="75"/>
        <end position="99"/>
    </location>
</feature>
<reference evidence="2 4" key="1">
    <citation type="submission" date="2014-08" db="EMBL/GenBank/DDBJ databases">
        <title>Complete genome sequence of Corynebacterium flavescens OJ8(T)(=DSM 20296(T)), isolated from cheese.</title>
        <authorList>
            <person name="Ruckert C."/>
            <person name="Albersmeier A."/>
            <person name="Winkler A."/>
            <person name="Kalinowski J."/>
        </authorList>
    </citation>
    <scope>NUCLEOTIDE SEQUENCE [LARGE SCALE GENOMIC DNA]</scope>
    <source>
        <strain evidence="2 4">OJ8</strain>
    </source>
</reference>
<reference evidence="3 5" key="2">
    <citation type="submission" date="2019-06" db="EMBL/GenBank/DDBJ databases">
        <title>Whole genome shotgun sequence of Corynebacterium flavescens NBRC 14136.</title>
        <authorList>
            <person name="Hosoyama A."/>
            <person name="Uohara A."/>
            <person name="Ohji S."/>
            <person name="Ichikawa N."/>
        </authorList>
    </citation>
    <scope>NUCLEOTIDE SEQUENCE [LARGE SCALE GENOMIC DNA]</scope>
    <source>
        <strain evidence="3 5">NBRC 14136</strain>
    </source>
</reference>
<evidence type="ECO:0000313" key="5">
    <source>
        <dbReference type="Proteomes" id="UP000315353"/>
    </source>
</evidence>
<dbReference type="STRING" id="28028.CFLV_00310"/>
<proteinExistence type="predicted"/>
<dbReference type="KEGG" id="cfc:CFLV_00310"/>
<dbReference type="EMBL" id="CP009246">
    <property type="protein sequence ID" value="APT85806.1"/>
    <property type="molecule type" value="Genomic_DNA"/>
</dbReference>
<protein>
    <submittedName>
        <fullName evidence="2">Uncharacterized protein</fullName>
    </submittedName>
</protein>
<accession>A0A1L7CIW9</accession>
<sequence>MSSDKEYGGQEYEKEYEDVFDSADALDDDGAVKQQLVADEIRPSKAQWSLDTVEEVDETGFSSWLTIEIDCEPVEVAADDADFAPESDEEDYGDDDEDEEFSEELTIRAETVPSTATDWREFKGHHLESPAFGEPAEAVVIYGDHYRFDKVSLDVTDQRDRTADFQVTLSGDLDGLGIDPIELTVSGEYLPTL</sequence>
<gene>
    <name evidence="3" type="ORF">CFL01nite_22660</name>
    <name evidence="2" type="ORF">CFLV_00310</name>
</gene>
<evidence type="ECO:0000256" key="1">
    <source>
        <dbReference type="SAM" id="MobiDB-lite"/>
    </source>
</evidence>
<organism evidence="2 4">
    <name type="scientific">Corynebacterium flavescens</name>
    <dbReference type="NCBI Taxonomy" id="28028"/>
    <lineage>
        <taxon>Bacteria</taxon>
        <taxon>Bacillati</taxon>
        <taxon>Actinomycetota</taxon>
        <taxon>Actinomycetes</taxon>
        <taxon>Mycobacteriales</taxon>
        <taxon>Corynebacteriaceae</taxon>
        <taxon>Corynebacterium</taxon>
    </lineage>
</organism>
<dbReference type="RefSeq" id="WP_075728814.1">
    <property type="nucleotide sequence ID" value="NZ_BJNB01000051.1"/>
</dbReference>
<name>A0A1L7CIW9_CORFL</name>
<dbReference type="EMBL" id="BJNB01000051">
    <property type="protein sequence ID" value="GEB98771.1"/>
    <property type="molecule type" value="Genomic_DNA"/>
</dbReference>
<dbReference type="Proteomes" id="UP000315353">
    <property type="component" value="Unassembled WGS sequence"/>
</dbReference>
<dbReference type="GeneID" id="82879178"/>
<evidence type="ECO:0000313" key="2">
    <source>
        <dbReference type="EMBL" id="APT85806.1"/>
    </source>
</evidence>